<organism evidence="5 6">
    <name type="scientific">Halobium salinum</name>
    <dbReference type="NCBI Taxonomy" id="1364940"/>
    <lineage>
        <taxon>Archaea</taxon>
        <taxon>Methanobacteriati</taxon>
        <taxon>Methanobacteriota</taxon>
        <taxon>Stenosarchaea group</taxon>
        <taxon>Halobacteria</taxon>
        <taxon>Halobacteriales</taxon>
        <taxon>Haloferacaceae</taxon>
        <taxon>Halobium</taxon>
    </lineage>
</organism>
<accession>A0ABD5PGF7</accession>
<dbReference type="EMBL" id="JBHSDS010000008">
    <property type="protein sequence ID" value="MFC4359541.1"/>
    <property type="molecule type" value="Genomic_DNA"/>
</dbReference>
<dbReference type="Pfam" id="PF00583">
    <property type="entry name" value="Acetyltransf_1"/>
    <property type="match status" value="1"/>
</dbReference>
<dbReference type="PANTHER" id="PTHR43877">
    <property type="entry name" value="AMINOALKYLPHOSPHONATE N-ACETYLTRANSFERASE-RELATED-RELATED"/>
    <property type="match status" value="1"/>
</dbReference>
<evidence type="ECO:0000256" key="3">
    <source>
        <dbReference type="SAM" id="MobiDB-lite"/>
    </source>
</evidence>
<feature type="region of interest" description="Disordered" evidence="3">
    <location>
        <begin position="1"/>
        <end position="30"/>
    </location>
</feature>
<proteinExistence type="predicted"/>
<evidence type="ECO:0000256" key="2">
    <source>
        <dbReference type="ARBA" id="ARBA00023315"/>
    </source>
</evidence>
<keyword evidence="6" id="KW-1185">Reference proteome</keyword>
<name>A0ABD5PGF7_9EURY</name>
<keyword evidence="1 5" id="KW-0808">Transferase</keyword>
<dbReference type="Pfam" id="PF19133">
    <property type="entry name" value="DUF5816"/>
    <property type="match status" value="1"/>
</dbReference>
<comment type="caution">
    <text evidence="5">The sequence shown here is derived from an EMBL/GenBank/DDBJ whole genome shotgun (WGS) entry which is preliminary data.</text>
</comment>
<dbReference type="AlphaFoldDB" id="A0ABD5PGF7"/>
<feature type="region of interest" description="Disordered" evidence="3">
    <location>
        <begin position="158"/>
        <end position="213"/>
    </location>
</feature>
<sequence length="278" mass="29835">MTDQPSVRPAEAEDGERIREVAESSMTSSYAMSPAEIEALVETEFGEDARRAAREDDDRFLLVAEVDDVLGGVVAGSLADGEVRWLHVDPERRGLGVGSALFEAARDELAEVDAEVKAVAVADNTSAGDFFERCGFGKREERTVTLGDRETVEYVFVEGASEEETGGDGSPTEDDGTPDSAPQTAGGMDESTGDDTEPTFPETTTVDGEELSLGDDHLQGTEAAFAPTYTDADREERFGFYCGNCGSTDVSADSMERLECENCGNVHKPDDDYDGSYL</sequence>
<evidence type="ECO:0000259" key="4">
    <source>
        <dbReference type="PROSITE" id="PS51186"/>
    </source>
</evidence>
<dbReference type="RefSeq" id="WP_267621654.1">
    <property type="nucleotide sequence ID" value="NZ_JAODIW010000006.1"/>
</dbReference>
<keyword evidence="2 5" id="KW-0012">Acyltransferase</keyword>
<dbReference type="PANTHER" id="PTHR43877:SF1">
    <property type="entry name" value="ACETYLTRANSFERASE"/>
    <property type="match status" value="1"/>
</dbReference>
<gene>
    <name evidence="5" type="ORF">ACFO0N_16485</name>
</gene>
<dbReference type="InterPro" id="IPR050832">
    <property type="entry name" value="Bact_Acetyltransf"/>
</dbReference>
<dbReference type="SUPFAM" id="SSF55729">
    <property type="entry name" value="Acyl-CoA N-acyltransferases (Nat)"/>
    <property type="match status" value="1"/>
</dbReference>
<feature type="compositionally biased region" description="Acidic residues" evidence="3">
    <location>
        <begin position="160"/>
        <end position="177"/>
    </location>
</feature>
<dbReference type="InterPro" id="IPR016181">
    <property type="entry name" value="Acyl_CoA_acyltransferase"/>
</dbReference>
<dbReference type="CDD" id="cd04301">
    <property type="entry name" value="NAT_SF"/>
    <property type="match status" value="1"/>
</dbReference>
<feature type="domain" description="N-acetyltransferase" evidence="4">
    <location>
        <begin position="16"/>
        <end position="158"/>
    </location>
</feature>
<dbReference type="EC" id="2.3.1.-" evidence="5"/>
<reference evidence="5 6" key="1">
    <citation type="journal article" date="2019" name="Int. J. Syst. Evol. Microbiol.">
        <title>The Global Catalogue of Microorganisms (GCM) 10K type strain sequencing project: providing services to taxonomists for standard genome sequencing and annotation.</title>
        <authorList>
            <consortium name="The Broad Institute Genomics Platform"/>
            <consortium name="The Broad Institute Genome Sequencing Center for Infectious Disease"/>
            <person name="Wu L."/>
            <person name="Ma J."/>
        </authorList>
    </citation>
    <scope>NUCLEOTIDE SEQUENCE [LARGE SCALE GENOMIC DNA]</scope>
    <source>
        <strain evidence="5 6">CGMCC 1.12553</strain>
    </source>
</reference>
<dbReference type="InterPro" id="IPR043854">
    <property type="entry name" value="DUF5816"/>
</dbReference>
<dbReference type="InterPro" id="IPR000182">
    <property type="entry name" value="GNAT_dom"/>
</dbReference>
<dbReference type="Proteomes" id="UP001595921">
    <property type="component" value="Unassembled WGS sequence"/>
</dbReference>
<dbReference type="GO" id="GO:0016746">
    <property type="term" value="F:acyltransferase activity"/>
    <property type="evidence" value="ECO:0007669"/>
    <property type="project" value="UniProtKB-KW"/>
</dbReference>
<evidence type="ECO:0000313" key="5">
    <source>
        <dbReference type="EMBL" id="MFC4359541.1"/>
    </source>
</evidence>
<protein>
    <submittedName>
        <fullName evidence="5">GNAT family N-acetyltransferase</fullName>
        <ecNumber evidence="5">2.3.1.-</ecNumber>
    </submittedName>
</protein>
<dbReference type="PROSITE" id="PS51186">
    <property type="entry name" value="GNAT"/>
    <property type="match status" value="1"/>
</dbReference>
<evidence type="ECO:0000256" key="1">
    <source>
        <dbReference type="ARBA" id="ARBA00022679"/>
    </source>
</evidence>
<evidence type="ECO:0000313" key="6">
    <source>
        <dbReference type="Proteomes" id="UP001595921"/>
    </source>
</evidence>
<dbReference type="Gene3D" id="3.40.630.30">
    <property type="match status" value="1"/>
</dbReference>